<dbReference type="GO" id="GO:0005794">
    <property type="term" value="C:Golgi apparatus"/>
    <property type="evidence" value="ECO:0007669"/>
    <property type="project" value="TreeGrafter"/>
</dbReference>
<evidence type="ECO:0000256" key="1">
    <source>
        <dbReference type="ARBA" id="ARBA00010603"/>
    </source>
</evidence>
<evidence type="ECO:0000313" key="6">
    <source>
        <dbReference type="Proteomes" id="UP000019132"/>
    </source>
</evidence>
<accession>K3WTM7</accession>
<protein>
    <recommendedName>
        <fullName evidence="2">Dymeclin</fullName>
    </recommendedName>
</protein>
<reference evidence="5" key="3">
    <citation type="submission" date="2015-02" db="UniProtKB">
        <authorList>
            <consortium name="EnsemblProtists"/>
        </authorList>
    </citation>
    <scope>IDENTIFICATION</scope>
    <source>
        <strain evidence="5">DAOM BR144</strain>
    </source>
</reference>
<dbReference type="InterPro" id="IPR019142">
    <property type="entry name" value="Dymeclin"/>
</dbReference>
<name>K3WTM7_GLOUD</name>
<dbReference type="OMA" id="VWTLVCK"/>
<dbReference type="PANTHER" id="PTHR12895:SF9">
    <property type="entry name" value="DYMECLIN"/>
    <property type="match status" value="1"/>
</dbReference>
<keyword evidence="6" id="KW-1185">Reference proteome</keyword>
<proteinExistence type="inferred from homology"/>
<keyword evidence="3" id="KW-0519">Myristate</keyword>
<evidence type="ECO:0000256" key="4">
    <source>
        <dbReference type="ARBA" id="ARBA00023288"/>
    </source>
</evidence>
<dbReference type="InParanoid" id="K3WTM7"/>
<dbReference type="GO" id="GO:0007030">
    <property type="term" value="P:Golgi organization"/>
    <property type="evidence" value="ECO:0007669"/>
    <property type="project" value="TreeGrafter"/>
</dbReference>
<organism evidence="5 6">
    <name type="scientific">Globisporangium ultimum (strain ATCC 200006 / CBS 805.95 / DAOM BR144)</name>
    <name type="common">Pythium ultimum</name>
    <dbReference type="NCBI Taxonomy" id="431595"/>
    <lineage>
        <taxon>Eukaryota</taxon>
        <taxon>Sar</taxon>
        <taxon>Stramenopiles</taxon>
        <taxon>Oomycota</taxon>
        <taxon>Peronosporomycetes</taxon>
        <taxon>Pythiales</taxon>
        <taxon>Pythiaceae</taxon>
        <taxon>Globisporangium</taxon>
    </lineage>
</organism>
<comment type="similarity">
    <text evidence="1">Belongs to the dymeclin family.</text>
</comment>
<sequence length="813" mass="91307">MGASTSSTYTKVDAHGGGNGADIFASPREKAAFEKLMGRTPVPREDSAYQVVFTVPKPLTHLSQTQVEYLNHEYGATIAQNSLESGNFRVLLRYVIHSLPFCCRIDRMSHEEFEAQAPGAATALDPINGKKRTIESHISQAVNALFLVRNFTMRFVEKQDECPLLAHFNRQVPDDDWNTIVSPRAKKENAPPKDTRVSYDDLAFRFLDALLTVLIDFPPTPRTYDLHVEVVSTLLVLLSPVAFPRDHTKHADDVSAHNPFLHMLMSSALSQDGKKAYWAPGIVHRLLQNYIDQIQSPPASKDAGSVLIALENATKTSLIKISEATDLADEAEHFSYLTLEGIGSLATSIFRFPLSFYHYFVANDAHASPLTDRSVFLLLVLLQSYRDDEAVSNPFREALCSIANSEATDDENAVVQTMKQPKETESRTMSATKPLELPYSKLFAAIGRNAPYESSHLLLYTMMYTNTMMHDTTVSHCDVNHLMLPLLETLYHSRSVEPSRIYMLVIVLLTYTQDAAFVREAHTRTMVHTVPWYSERYILDVSLGSLMMVIFTRLIFRNITHFQDSFIHLNAFAALSNLARYAENVHVYAAQGIVGLIEMLAKKEMQLVAKMEQQPQQQGASDTSSSEIDIDDPEVEKETLVQKRSAYVEFIRLLLGVVSSCLKAKLLPRNPQLIYSLLYRAETFAALQCHPEFTHQVYNGPVWNTLARFRAIVDSKTTPEDVLDVDTVLAIIRAECVSLLAASSSSGMASSSAAAKNRRGASLDDDEDASYRYEEEAYPEQFFVPYVWKLIFEQTPDFCWKVDKITLFAPSSK</sequence>
<dbReference type="EMBL" id="GL376613">
    <property type="status" value="NOT_ANNOTATED_CDS"/>
    <property type="molecule type" value="Genomic_DNA"/>
</dbReference>
<dbReference type="eggNOG" id="KOG2225">
    <property type="taxonomic scope" value="Eukaryota"/>
</dbReference>
<dbReference type="AlphaFoldDB" id="K3WTM7"/>
<evidence type="ECO:0000256" key="2">
    <source>
        <dbReference type="ARBA" id="ARBA00015736"/>
    </source>
</evidence>
<dbReference type="Proteomes" id="UP000019132">
    <property type="component" value="Unassembled WGS sequence"/>
</dbReference>
<evidence type="ECO:0000313" key="5">
    <source>
        <dbReference type="EnsemblProtists" id="PYU1_T008323"/>
    </source>
</evidence>
<dbReference type="Pfam" id="PF09742">
    <property type="entry name" value="Dymeclin"/>
    <property type="match status" value="1"/>
</dbReference>
<dbReference type="EnsemblProtists" id="PYU1_T008323">
    <property type="protein sequence ID" value="PYU1_T008323"/>
    <property type="gene ID" value="PYU1_G008307"/>
</dbReference>
<keyword evidence="4" id="KW-0449">Lipoprotein</keyword>
<dbReference type="PANTHER" id="PTHR12895">
    <property type="entry name" value="DYMECLIN"/>
    <property type="match status" value="1"/>
</dbReference>
<reference evidence="6" key="2">
    <citation type="submission" date="2010-04" db="EMBL/GenBank/DDBJ databases">
        <authorList>
            <person name="Buell R."/>
            <person name="Hamilton J."/>
            <person name="Hostetler J."/>
        </authorList>
    </citation>
    <scope>NUCLEOTIDE SEQUENCE [LARGE SCALE GENOMIC DNA]</scope>
    <source>
        <strain evidence="6">DAOM:BR144</strain>
    </source>
</reference>
<evidence type="ECO:0000256" key="3">
    <source>
        <dbReference type="ARBA" id="ARBA00022707"/>
    </source>
</evidence>
<reference evidence="6" key="1">
    <citation type="journal article" date="2010" name="Genome Biol.">
        <title>Genome sequence of the necrotrophic plant pathogen Pythium ultimum reveals original pathogenicity mechanisms and effector repertoire.</title>
        <authorList>
            <person name="Levesque C.A."/>
            <person name="Brouwer H."/>
            <person name="Cano L."/>
            <person name="Hamilton J.P."/>
            <person name="Holt C."/>
            <person name="Huitema E."/>
            <person name="Raffaele S."/>
            <person name="Robideau G.P."/>
            <person name="Thines M."/>
            <person name="Win J."/>
            <person name="Zerillo M.M."/>
            <person name="Beakes G.W."/>
            <person name="Boore J.L."/>
            <person name="Busam D."/>
            <person name="Dumas B."/>
            <person name="Ferriera S."/>
            <person name="Fuerstenberg S.I."/>
            <person name="Gachon C.M."/>
            <person name="Gaulin E."/>
            <person name="Govers F."/>
            <person name="Grenville-Briggs L."/>
            <person name="Horner N."/>
            <person name="Hostetler J."/>
            <person name="Jiang R.H."/>
            <person name="Johnson J."/>
            <person name="Krajaejun T."/>
            <person name="Lin H."/>
            <person name="Meijer H.J."/>
            <person name="Moore B."/>
            <person name="Morris P."/>
            <person name="Phuntmart V."/>
            <person name="Puiu D."/>
            <person name="Shetty J."/>
            <person name="Stajich J.E."/>
            <person name="Tripathy S."/>
            <person name="Wawra S."/>
            <person name="van West P."/>
            <person name="Whitty B.R."/>
            <person name="Coutinho P.M."/>
            <person name="Henrissat B."/>
            <person name="Martin F."/>
            <person name="Thomas P.D."/>
            <person name="Tyler B.M."/>
            <person name="De Vries R.P."/>
            <person name="Kamoun S."/>
            <person name="Yandell M."/>
            <person name="Tisserat N."/>
            <person name="Buell C.R."/>
        </authorList>
    </citation>
    <scope>NUCLEOTIDE SEQUENCE</scope>
    <source>
        <strain evidence="6">DAOM:BR144</strain>
    </source>
</reference>
<dbReference type="VEuPathDB" id="FungiDB:PYU1_G008307"/>
<dbReference type="HOGENOM" id="CLU_013309_0_0_1"/>
<dbReference type="STRING" id="431595.K3WTM7"/>